<gene>
    <name evidence="2" type="ORF">SAMN04488528_100174</name>
</gene>
<dbReference type="PANTHER" id="PTHR30404">
    <property type="entry name" value="N-ACETYLMURAMOYL-L-ALANINE AMIDASE"/>
    <property type="match status" value="1"/>
</dbReference>
<dbReference type="InterPro" id="IPR050695">
    <property type="entry name" value="N-acetylmuramoyl_amidase_3"/>
</dbReference>
<protein>
    <submittedName>
        <fullName evidence="2">N-acetylmuramoyl-L-alanine amidase</fullName>
    </submittedName>
</protein>
<dbReference type="SUPFAM" id="SSF53187">
    <property type="entry name" value="Zn-dependent exopeptidases"/>
    <property type="match status" value="1"/>
</dbReference>
<accession>A0A1I0V0Q9</accession>
<evidence type="ECO:0000259" key="1">
    <source>
        <dbReference type="SMART" id="SM00646"/>
    </source>
</evidence>
<dbReference type="Gene3D" id="3.40.630.40">
    <property type="entry name" value="Zn-dependent exopeptidases"/>
    <property type="match status" value="1"/>
</dbReference>
<dbReference type="InterPro" id="IPR002508">
    <property type="entry name" value="MurNAc-LAA_cat"/>
</dbReference>
<dbReference type="Pfam" id="PF01520">
    <property type="entry name" value="Amidase_3"/>
    <property type="match status" value="1"/>
</dbReference>
<dbReference type="CDD" id="cd02696">
    <property type="entry name" value="MurNAc-LAA"/>
    <property type="match status" value="1"/>
</dbReference>
<reference evidence="2 3" key="1">
    <citation type="submission" date="2016-10" db="EMBL/GenBank/DDBJ databases">
        <authorList>
            <person name="de Groot N.N."/>
        </authorList>
    </citation>
    <scope>NUCLEOTIDE SEQUENCE [LARGE SCALE GENOMIC DNA]</scope>
    <source>
        <strain evidence="2 3">DSM 12271</strain>
    </source>
</reference>
<dbReference type="AlphaFoldDB" id="A0A1I0V0Q9"/>
<sequence length="278" mass="31153">MKIAVGRCHQYTGEDGASQGLVKEIDVAEKYYKLVIEGLRSQGHEVLDVTPPEANRSLSNSLNYRIEKANNWGADLFVSCHVNNAYKEFNGAMGCEVLYHRNSSKGKEYAEKVNSELLNLGFVKHQGAYADTRGLAEMNNTDMPAIIIEPFFVEATEDVAVYNRVGDTALANAIIKGITGQEVQKGESVGVNSKIEEANQNCYVLSEYLPTGYLGHPNTDFQGIDIEYIRPYLLGVRWEVRHNTFGQWIVTELLDPETAKNIRNSLGSWFCEFRTNNK</sequence>
<proteinExistence type="predicted"/>
<evidence type="ECO:0000313" key="3">
    <source>
        <dbReference type="Proteomes" id="UP000198619"/>
    </source>
</evidence>
<feature type="domain" description="MurNAc-LAA" evidence="1">
    <location>
        <begin position="66"/>
        <end position="179"/>
    </location>
</feature>
<keyword evidence="3" id="KW-1185">Reference proteome</keyword>
<dbReference type="GO" id="GO:0009253">
    <property type="term" value="P:peptidoglycan catabolic process"/>
    <property type="evidence" value="ECO:0007669"/>
    <property type="project" value="InterPro"/>
</dbReference>
<dbReference type="RefSeq" id="WP_090037559.1">
    <property type="nucleotide sequence ID" value="NZ_FOKI01000001.1"/>
</dbReference>
<dbReference type="OrthoDB" id="5344211at2"/>
<dbReference type="EMBL" id="FOKI01000001">
    <property type="protein sequence ID" value="SFA69924.1"/>
    <property type="molecule type" value="Genomic_DNA"/>
</dbReference>
<dbReference type="STRING" id="84698.SAMN04488528_100174"/>
<dbReference type="Proteomes" id="UP000198619">
    <property type="component" value="Unassembled WGS sequence"/>
</dbReference>
<dbReference type="SMART" id="SM00646">
    <property type="entry name" value="Ami_3"/>
    <property type="match status" value="1"/>
</dbReference>
<organism evidence="2 3">
    <name type="scientific">Clostridium frigidicarnis</name>
    <dbReference type="NCBI Taxonomy" id="84698"/>
    <lineage>
        <taxon>Bacteria</taxon>
        <taxon>Bacillati</taxon>
        <taxon>Bacillota</taxon>
        <taxon>Clostridia</taxon>
        <taxon>Eubacteriales</taxon>
        <taxon>Clostridiaceae</taxon>
        <taxon>Clostridium</taxon>
    </lineage>
</organism>
<dbReference type="GO" id="GO:0008745">
    <property type="term" value="F:N-acetylmuramoyl-L-alanine amidase activity"/>
    <property type="evidence" value="ECO:0007669"/>
    <property type="project" value="InterPro"/>
</dbReference>
<evidence type="ECO:0000313" key="2">
    <source>
        <dbReference type="EMBL" id="SFA69924.1"/>
    </source>
</evidence>
<name>A0A1I0V0Q9_9CLOT</name>
<dbReference type="GO" id="GO:0030288">
    <property type="term" value="C:outer membrane-bounded periplasmic space"/>
    <property type="evidence" value="ECO:0007669"/>
    <property type="project" value="TreeGrafter"/>
</dbReference>
<dbReference type="PANTHER" id="PTHR30404:SF8">
    <property type="entry name" value="AUTOLYSIN PH-RELATED"/>
    <property type="match status" value="1"/>
</dbReference>